<proteinExistence type="predicted"/>
<sequence>MIGSPKIYFMNRRVVLVPVTIAFMVLSMQSKVEIHLTHYVLKYP</sequence>
<reference evidence="2" key="1">
    <citation type="journal article" date="2013" name="Nature">
        <title>Draft genome of the wheat A-genome progenitor Triticum urartu.</title>
        <authorList>
            <person name="Ling H.Q."/>
            <person name="Zhao S."/>
            <person name="Liu D."/>
            <person name="Wang J."/>
            <person name="Sun H."/>
            <person name="Zhang C."/>
            <person name="Fan H."/>
            <person name="Li D."/>
            <person name="Dong L."/>
            <person name="Tao Y."/>
            <person name="Gao C."/>
            <person name="Wu H."/>
            <person name="Li Y."/>
            <person name="Cui Y."/>
            <person name="Guo X."/>
            <person name="Zheng S."/>
            <person name="Wang B."/>
            <person name="Yu K."/>
            <person name="Liang Q."/>
            <person name="Yang W."/>
            <person name="Lou X."/>
            <person name="Chen J."/>
            <person name="Feng M."/>
            <person name="Jian J."/>
            <person name="Zhang X."/>
            <person name="Luo G."/>
            <person name="Jiang Y."/>
            <person name="Liu J."/>
            <person name="Wang Z."/>
            <person name="Sha Y."/>
            <person name="Zhang B."/>
            <person name="Wu H."/>
            <person name="Tang D."/>
            <person name="Shen Q."/>
            <person name="Xue P."/>
            <person name="Zou S."/>
            <person name="Wang X."/>
            <person name="Liu X."/>
            <person name="Wang F."/>
            <person name="Yang Y."/>
            <person name="An X."/>
            <person name="Dong Z."/>
            <person name="Zhang K."/>
            <person name="Zhang X."/>
            <person name="Luo M.C."/>
            <person name="Dvorak J."/>
            <person name="Tong Y."/>
            <person name="Wang J."/>
            <person name="Yang H."/>
            <person name="Li Z."/>
            <person name="Wang D."/>
            <person name="Zhang A."/>
            <person name="Wang J."/>
        </authorList>
    </citation>
    <scope>NUCLEOTIDE SEQUENCE</scope>
    <source>
        <strain evidence="2">cv. G1812</strain>
    </source>
</reference>
<reference evidence="1" key="2">
    <citation type="submission" date="2018-03" db="EMBL/GenBank/DDBJ databases">
        <title>The Triticum urartu genome reveals the dynamic nature of wheat genome evolution.</title>
        <authorList>
            <person name="Ling H."/>
            <person name="Ma B."/>
            <person name="Shi X."/>
            <person name="Liu H."/>
            <person name="Dong L."/>
            <person name="Sun H."/>
            <person name="Cao Y."/>
            <person name="Gao Q."/>
            <person name="Zheng S."/>
            <person name="Li Y."/>
            <person name="Yu Y."/>
            <person name="Du H."/>
            <person name="Qi M."/>
            <person name="Li Y."/>
            <person name="Yu H."/>
            <person name="Cui Y."/>
            <person name="Wang N."/>
            <person name="Chen C."/>
            <person name="Wu H."/>
            <person name="Zhao Y."/>
            <person name="Zhang J."/>
            <person name="Li Y."/>
            <person name="Zhou W."/>
            <person name="Zhang B."/>
            <person name="Hu W."/>
            <person name="Eijk M."/>
            <person name="Tang J."/>
            <person name="Witsenboer H."/>
            <person name="Zhao S."/>
            <person name="Li Z."/>
            <person name="Zhang A."/>
            <person name="Wang D."/>
            <person name="Liang C."/>
        </authorList>
    </citation>
    <scope>NUCLEOTIDE SEQUENCE [LARGE SCALE GENOMIC DNA]</scope>
    <source>
        <strain evidence="1">cv. G1812</strain>
    </source>
</reference>
<evidence type="ECO:0000313" key="2">
    <source>
        <dbReference type="Proteomes" id="UP000015106"/>
    </source>
</evidence>
<dbReference type="Proteomes" id="UP000015106">
    <property type="component" value="Chromosome 3"/>
</dbReference>
<name>A0A8R7TUW2_TRIUA</name>
<dbReference type="EnsemblPlants" id="TuG1812G0300002199.01.T03">
    <property type="protein sequence ID" value="TuG1812G0300002199.01.T03.cds348596"/>
    <property type="gene ID" value="TuG1812G0300002199.01"/>
</dbReference>
<dbReference type="Gramene" id="TuG1812G0300002199.01.T03">
    <property type="protein sequence ID" value="TuG1812G0300002199.01.T03.cds348596"/>
    <property type="gene ID" value="TuG1812G0300002199.01"/>
</dbReference>
<reference evidence="1" key="3">
    <citation type="submission" date="2022-06" db="UniProtKB">
        <authorList>
            <consortium name="EnsemblPlants"/>
        </authorList>
    </citation>
    <scope>IDENTIFICATION</scope>
</reference>
<dbReference type="AlphaFoldDB" id="A0A8R7TUW2"/>
<evidence type="ECO:0000313" key="1">
    <source>
        <dbReference type="EnsemblPlants" id="TuG1812G0300002199.01.T03.cds348596"/>
    </source>
</evidence>
<protein>
    <submittedName>
        <fullName evidence="1">Uncharacterized protein</fullName>
    </submittedName>
</protein>
<organism evidence="1 2">
    <name type="scientific">Triticum urartu</name>
    <name type="common">Red wild einkorn</name>
    <name type="synonym">Crithodium urartu</name>
    <dbReference type="NCBI Taxonomy" id="4572"/>
    <lineage>
        <taxon>Eukaryota</taxon>
        <taxon>Viridiplantae</taxon>
        <taxon>Streptophyta</taxon>
        <taxon>Embryophyta</taxon>
        <taxon>Tracheophyta</taxon>
        <taxon>Spermatophyta</taxon>
        <taxon>Magnoliopsida</taxon>
        <taxon>Liliopsida</taxon>
        <taxon>Poales</taxon>
        <taxon>Poaceae</taxon>
        <taxon>BOP clade</taxon>
        <taxon>Pooideae</taxon>
        <taxon>Triticodae</taxon>
        <taxon>Triticeae</taxon>
        <taxon>Triticinae</taxon>
        <taxon>Triticum</taxon>
    </lineage>
</organism>
<keyword evidence="2" id="KW-1185">Reference proteome</keyword>
<accession>A0A8R7TUW2</accession>